<organism evidence="10 11">
    <name type="scientific">Cucurbitaria berberidis CBS 394.84</name>
    <dbReference type="NCBI Taxonomy" id="1168544"/>
    <lineage>
        <taxon>Eukaryota</taxon>
        <taxon>Fungi</taxon>
        <taxon>Dikarya</taxon>
        <taxon>Ascomycota</taxon>
        <taxon>Pezizomycotina</taxon>
        <taxon>Dothideomycetes</taxon>
        <taxon>Pleosporomycetidae</taxon>
        <taxon>Pleosporales</taxon>
        <taxon>Pleosporineae</taxon>
        <taxon>Cucurbitariaceae</taxon>
        <taxon>Cucurbitaria</taxon>
    </lineage>
</organism>
<keyword evidence="6" id="KW-0804">Transcription</keyword>
<evidence type="ECO:0000313" key="11">
    <source>
        <dbReference type="Proteomes" id="UP000800039"/>
    </source>
</evidence>
<keyword evidence="4" id="KW-0156">Chromatin regulator</keyword>
<dbReference type="GeneID" id="63849594"/>
<comment type="caution">
    <text evidence="10">The sequence shown here is derived from an EMBL/GenBank/DDBJ whole genome shotgun (WGS) entry which is preliminary data.</text>
</comment>
<evidence type="ECO:0000256" key="4">
    <source>
        <dbReference type="ARBA" id="ARBA00022853"/>
    </source>
</evidence>
<feature type="compositionally biased region" description="Polar residues" evidence="8">
    <location>
        <begin position="600"/>
        <end position="615"/>
    </location>
</feature>
<evidence type="ECO:0000256" key="7">
    <source>
        <dbReference type="ARBA" id="ARBA00023242"/>
    </source>
</evidence>
<keyword evidence="5" id="KW-0805">Transcription regulation</keyword>
<dbReference type="InterPro" id="IPR032563">
    <property type="entry name" value="DAMP1_SANT-like"/>
</dbReference>
<dbReference type="OrthoDB" id="19740at2759"/>
<evidence type="ECO:0000259" key="9">
    <source>
        <dbReference type="Pfam" id="PF16282"/>
    </source>
</evidence>
<keyword evidence="11" id="KW-1185">Reference proteome</keyword>
<dbReference type="AlphaFoldDB" id="A0A9P4LCS6"/>
<feature type="region of interest" description="Disordered" evidence="8">
    <location>
        <begin position="497"/>
        <end position="615"/>
    </location>
</feature>
<dbReference type="GO" id="GO:0006281">
    <property type="term" value="P:DNA repair"/>
    <property type="evidence" value="ECO:0007669"/>
    <property type="project" value="InterPro"/>
</dbReference>
<comment type="similarity">
    <text evidence="2">Belongs to the SWC4 family.</text>
</comment>
<evidence type="ECO:0000256" key="8">
    <source>
        <dbReference type="SAM" id="MobiDB-lite"/>
    </source>
</evidence>
<dbReference type="GO" id="GO:0035267">
    <property type="term" value="C:NuA4 histone acetyltransferase complex"/>
    <property type="evidence" value="ECO:0007669"/>
    <property type="project" value="InterPro"/>
</dbReference>
<evidence type="ECO:0000256" key="2">
    <source>
        <dbReference type="ARBA" id="ARBA00006918"/>
    </source>
</evidence>
<dbReference type="RefSeq" id="XP_040792546.1">
    <property type="nucleotide sequence ID" value="XM_040932343.1"/>
</dbReference>
<evidence type="ECO:0000256" key="3">
    <source>
        <dbReference type="ARBA" id="ARBA00019132"/>
    </source>
</evidence>
<dbReference type="GO" id="GO:0000122">
    <property type="term" value="P:negative regulation of transcription by RNA polymerase II"/>
    <property type="evidence" value="ECO:0007669"/>
    <property type="project" value="TreeGrafter"/>
</dbReference>
<dbReference type="PANTHER" id="PTHR12855:SF10">
    <property type="entry name" value="DNA METHYLTRANSFERASE 1-ASSOCIATED PROTEIN 1"/>
    <property type="match status" value="1"/>
</dbReference>
<dbReference type="Proteomes" id="UP000800039">
    <property type="component" value="Unassembled WGS sequence"/>
</dbReference>
<comment type="subcellular location">
    <subcellularLocation>
        <location evidence="1">Nucleus</location>
    </subcellularLocation>
</comment>
<evidence type="ECO:0000256" key="6">
    <source>
        <dbReference type="ARBA" id="ARBA00023163"/>
    </source>
</evidence>
<accession>A0A9P4LCS6</accession>
<reference evidence="10" key="1">
    <citation type="submission" date="2020-01" db="EMBL/GenBank/DDBJ databases">
        <authorList>
            <consortium name="DOE Joint Genome Institute"/>
            <person name="Haridas S."/>
            <person name="Albert R."/>
            <person name="Binder M."/>
            <person name="Bloem J."/>
            <person name="Labutti K."/>
            <person name="Salamov A."/>
            <person name="Andreopoulos B."/>
            <person name="Baker S.E."/>
            <person name="Barry K."/>
            <person name="Bills G."/>
            <person name="Bluhm B.H."/>
            <person name="Cannon C."/>
            <person name="Castanera R."/>
            <person name="Culley D.E."/>
            <person name="Daum C."/>
            <person name="Ezra D."/>
            <person name="Gonzalez J.B."/>
            <person name="Henrissat B."/>
            <person name="Kuo A."/>
            <person name="Liang C."/>
            <person name="Lipzen A."/>
            <person name="Lutzoni F."/>
            <person name="Magnuson J."/>
            <person name="Mondo S."/>
            <person name="Nolan M."/>
            <person name="Ohm R."/>
            <person name="Pangilinan J."/>
            <person name="Park H.-J."/>
            <person name="Ramirez L."/>
            <person name="Alfaro M."/>
            <person name="Sun H."/>
            <person name="Tritt A."/>
            <person name="Yoshinaga Y."/>
            <person name="Zwiers L.-H."/>
            <person name="Turgeon B.G."/>
            <person name="Goodwin S.B."/>
            <person name="Spatafora J.W."/>
            <person name="Crous P.W."/>
            <person name="Grigoriev I.V."/>
        </authorList>
    </citation>
    <scope>NUCLEOTIDE SEQUENCE</scope>
    <source>
        <strain evidence="10">CBS 394.84</strain>
    </source>
</reference>
<dbReference type="EMBL" id="ML976614">
    <property type="protein sequence ID" value="KAF1849983.1"/>
    <property type="molecule type" value="Genomic_DNA"/>
</dbReference>
<feature type="region of interest" description="Disordered" evidence="8">
    <location>
        <begin position="1"/>
        <end position="37"/>
    </location>
</feature>
<keyword evidence="7" id="KW-0539">Nucleus</keyword>
<dbReference type="InterPro" id="IPR027109">
    <property type="entry name" value="Swc4/Dmap1"/>
</dbReference>
<gene>
    <name evidence="10" type="ORF">K460DRAFT_360847</name>
</gene>
<dbReference type="Pfam" id="PF16282">
    <property type="entry name" value="SANT_DAMP1_like"/>
    <property type="match status" value="1"/>
</dbReference>
<sequence length="615" mass="68820">MASGRDVRDMLGLPAGADVPKAAVQKRPKPAGGSRKIQGVAREVAALYGERPPPVAVYEEKKAYRAKRQSTGPAKKWVQQPFTNPARPDGLILKHWRRKPTAAPAVQESEDAAMQDSENLDAYLESCTDYVKYDIKVDMPTFTDEEYDAQLRSDDWSREETDYLFEVVQDYSYRWAVIWDRYEFEPSKNRQITQDNANADQEQALSTLPFAPSKKRSVEDLKARFYEISAKLMKLRIPEVQMDADQYSTYEMLTKFDPVMERNRKMLATALINRNMDEVKEEEFLLTELQRINMAANRLDAEREELRSRLDAPPPNQQVSAGLQAFTSSQALQALFQQLFQQDRSKKRASGGGTGPGRLSLSANDMVHTPGSAQQQLSAANRRQSMAQQPTAQTPVKHLSPHQEYRFNVSTHDRLTSGVTFGSDKLLKMRQAKSNVQTQKIGTMLASLGVAEVISIPTSKVGDVFENLITKVSKLLDVRKVREKEEGECRVLLAMKERRENGGSASVEPRPKQEIPDSQGTPDVDADGENDDEEDAEGDPENDEDEDDAEGEENEDRGGFNGEEDADEDLDVDAEGEDESSKQQSRATSIGGAGHKRSASVFSQGSQQSSKRLRK</sequence>
<proteinExistence type="inferred from homology"/>
<name>A0A9P4LCS6_9PLEO</name>
<evidence type="ECO:0000313" key="10">
    <source>
        <dbReference type="EMBL" id="KAF1849983.1"/>
    </source>
</evidence>
<feature type="region of interest" description="Disordered" evidence="8">
    <location>
        <begin position="343"/>
        <end position="401"/>
    </location>
</feature>
<protein>
    <recommendedName>
        <fullName evidence="3">SWR1-complex protein 4</fullName>
    </recommendedName>
</protein>
<feature type="compositionally biased region" description="Acidic residues" evidence="8">
    <location>
        <begin position="562"/>
        <end position="578"/>
    </location>
</feature>
<feature type="compositionally biased region" description="Acidic residues" evidence="8">
    <location>
        <begin position="524"/>
        <end position="555"/>
    </location>
</feature>
<dbReference type="GO" id="GO:0006338">
    <property type="term" value="P:chromatin remodeling"/>
    <property type="evidence" value="ECO:0007669"/>
    <property type="project" value="InterPro"/>
</dbReference>
<feature type="domain" description="DAMP1 SANT/Myb-like" evidence="9">
    <location>
        <begin position="129"/>
        <end position="233"/>
    </location>
</feature>
<evidence type="ECO:0000256" key="5">
    <source>
        <dbReference type="ARBA" id="ARBA00023015"/>
    </source>
</evidence>
<dbReference type="GO" id="GO:0000812">
    <property type="term" value="C:Swr1 complex"/>
    <property type="evidence" value="ECO:0007669"/>
    <property type="project" value="TreeGrafter"/>
</dbReference>
<dbReference type="PANTHER" id="PTHR12855">
    <property type="entry name" value="DNA METHYLTRANSFERASE 1-ASSOCIATED PROTEIN 1 FAMILY MEMBER"/>
    <property type="match status" value="1"/>
</dbReference>
<dbReference type="Gene3D" id="1.10.10.60">
    <property type="entry name" value="Homeodomain-like"/>
    <property type="match status" value="1"/>
</dbReference>
<evidence type="ECO:0000256" key="1">
    <source>
        <dbReference type="ARBA" id="ARBA00004123"/>
    </source>
</evidence>
<feature type="compositionally biased region" description="Polar residues" evidence="8">
    <location>
        <begin position="371"/>
        <end position="394"/>
    </location>
</feature>
<dbReference type="GO" id="GO:0003714">
    <property type="term" value="F:transcription corepressor activity"/>
    <property type="evidence" value="ECO:0007669"/>
    <property type="project" value="TreeGrafter"/>
</dbReference>